<accession>A0A7J8EY98</accession>
<evidence type="ECO:0000313" key="3">
    <source>
        <dbReference type="Proteomes" id="UP000593571"/>
    </source>
</evidence>
<dbReference type="Proteomes" id="UP000593571">
    <property type="component" value="Unassembled WGS sequence"/>
</dbReference>
<feature type="region of interest" description="Disordered" evidence="1">
    <location>
        <begin position="1"/>
        <end position="52"/>
    </location>
</feature>
<dbReference type="AlphaFoldDB" id="A0A7J8EY98"/>
<protein>
    <submittedName>
        <fullName evidence="2">Family with sequence similarity 170 member A</fullName>
    </submittedName>
</protein>
<dbReference type="EMBL" id="JACASE010000008">
    <property type="protein sequence ID" value="KAF6440474.1"/>
    <property type="molecule type" value="Genomic_DNA"/>
</dbReference>
<evidence type="ECO:0000256" key="1">
    <source>
        <dbReference type="SAM" id="MobiDB-lite"/>
    </source>
</evidence>
<comment type="caution">
    <text evidence="2">The sequence shown here is derived from an EMBL/GenBank/DDBJ whole genome shotgun (WGS) entry which is preliminary data.</text>
</comment>
<name>A0A7J8EY98_ROUAE</name>
<proteinExistence type="predicted"/>
<reference evidence="2 3" key="1">
    <citation type="journal article" date="2020" name="Nature">
        <title>Six reference-quality genomes reveal evolution of bat adaptations.</title>
        <authorList>
            <person name="Jebb D."/>
            <person name="Huang Z."/>
            <person name="Pippel M."/>
            <person name="Hughes G.M."/>
            <person name="Lavrichenko K."/>
            <person name="Devanna P."/>
            <person name="Winkler S."/>
            <person name="Jermiin L.S."/>
            <person name="Skirmuntt E.C."/>
            <person name="Katzourakis A."/>
            <person name="Burkitt-Gray L."/>
            <person name="Ray D.A."/>
            <person name="Sullivan K.A.M."/>
            <person name="Roscito J.G."/>
            <person name="Kirilenko B.M."/>
            <person name="Davalos L.M."/>
            <person name="Corthals A.P."/>
            <person name="Power M.L."/>
            <person name="Jones G."/>
            <person name="Ransome R.D."/>
            <person name="Dechmann D.K.N."/>
            <person name="Locatelli A.G."/>
            <person name="Puechmaille S.J."/>
            <person name="Fedrigo O."/>
            <person name="Jarvis E.D."/>
            <person name="Hiller M."/>
            <person name="Vernes S.C."/>
            <person name="Myers E.W."/>
            <person name="Teeling E.C."/>
        </authorList>
    </citation>
    <scope>NUCLEOTIDE SEQUENCE [LARGE SCALE GENOMIC DNA]</scope>
    <source>
        <strain evidence="2">MRouAeg1</strain>
        <tissue evidence="2">Muscle</tissue>
    </source>
</reference>
<organism evidence="2 3">
    <name type="scientific">Rousettus aegyptiacus</name>
    <name type="common">Egyptian fruit bat</name>
    <name type="synonym">Pteropus aegyptiacus</name>
    <dbReference type="NCBI Taxonomy" id="9407"/>
    <lineage>
        <taxon>Eukaryota</taxon>
        <taxon>Metazoa</taxon>
        <taxon>Chordata</taxon>
        <taxon>Craniata</taxon>
        <taxon>Vertebrata</taxon>
        <taxon>Euteleostomi</taxon>
        <taxon>Mammalia</taxon>
        <taxon>Eutheria</taxon>
        <taxon>Laurasiatheria</taxon>
        <taxon>Chiroptera</taxon>
        <taxon>Yinpterochiroptera</taxon>
        <taxon>Pteropodoidea</taxon>
        <taxon>Pteropodidae</taxon>
        <taxon>Rousettinae</taxon>
        <taxon>Rousettus</taxon>
    </lineage>
</organism>
<sequence>MKRQQKRKHLENEESQDTAEKGGGISKSQEDAPQLESTEVAKGCGPGAGEVSSASEYFSCVSSPHKLLHGATEIHGPEDPGRRCGLFLGKGEDRTIQIVADRIPVV</sequence>
<keyword evidence="3" id="KW-1185">Reference proteome</keyword>
<gene>
    <name evidence="2" type="ORF">HJG63_004821</name>
</gene>
<evidence type="ECO:0000313" key="2">
    <source>
        <dbReference type="EMBL" id="KAF6440474.1"/>
    </source>
</evidence>